<evidence type="ECO:0000313" key="2">
    <source>
        <dbReference type="EMBL" id="AWL04361.1"/>
    </source>
</evidence>
<reference evidence="2 3" key="1">
    <citation type="submission" date="2018-05" db="EMBL/GenBank/DDBJ databases">
        <title>Complete genome sequence of Massilia oculi sp. nov. CCUG 43427T (=DSM 26321T), the type strain of M. oculi, and comparison with genome sequences of other Massilia strains.</title>
        <authorList>
            <person name="Zhu B."/>
        </authorList>
    </citation>
    <scope>NUCLEOTIDE SEQUENCE [LARGE SCALE GENOMIC DNA]</scope>
    <source>
        <strain evidence="2 3">CCUG 43427</strain>
    </source>
</reference>
<dbReference type="EMBL" id="CP029343">
    <property type="protein sequence ID" value="AWL04361.1"/>
    <property type="molecule type" value="Genomic_DNA"/>
</dbReference>
<proteinExistence type="predicted"/>
<sequence length="306" mass="32599">MSINQPDRARDFQVLDPCLLGRPVHLLPSFAARLAEALAAAMVSPGGRRYWGAFRLESLAFERAPDDRSLRWLGVNGPYGLAAVAFERGLLLGLLEGRYARRTQGPNAAPQRDPGLERVTATEERLGATLAQQVAALLDEKVAEGLLAAGAAVAAAPQQAKAGASIVPAGAPGKAGWVIRAVLRAQYGRRDTDDPSLAAPEGQLWISPDHGLMAHVLQGLMAERNGMRGTVRMAREPLATHLQVKLEGRLVSKEVTLATLFGLQVGDVIPVSVGRADVLLDDSRLFTAAVAEHKGKLCLTSFEDAE</sequence>
<name>A0A2S2DG89_9BURK</name>
<evidence type="ECO:0000313" key="3">
    <source>
        <dbReference type="Proteomes" id="UP000245820"/>
    </source>
</evidence>
<dbReference type="AlphaFoldDB" id="A0A2S2DG89"/>
<dbReference type="SUPFAM" id="SSF101801">
    <property type="entry name" value="Surface presentation of antigens (SPOA)"/>
    <property type="match status" value="1"/>
</dbReference>
<dbReference type="Proteomes" id="UP000245820">
    <property type="component" value="Chromosome"/>
</dbReference>
<dbReference type="Pfam" id="PF01052">
    <property type="entry name" value="FliMN_C"/>
    <property type="match status" value="1"/>
</dbReference>
<protein>
    <recommendedName>
        <fullName evidence="1">Flagellar motor switch protein FliN-like C-terminal domain-containing protein</fullName>
    </recommendedName>
</protein>
<keyword evidence="3" id="KW-1185">Reference proteome</keyword>
<dbReference type="InterPro" id="IPR036429">
    <property type="entry name" value="SpoA-like_sf"/>
</dbReference>
<feature type="domain" description="Flagellar motor switch protein FliN-like C-terminal" evidence="1">
    <location>
        <begin position="242"/>
        <end position="299"/>
    </location>
</feature>
<dbReference type="InterPro" id="IPR001543">
    <property type="entry name" value="FliN-like_C"/>
</dbReference>
<organism evidence="2 3">
    <name type="scientific">Massilia oculi</name>
    <dbReference type="NCBI Taxonomy" id="945844"/>
    <lineage>
        <taxon>Bacteria</taxon>
        <taxon>Pseudomonadati</taxon>
        <taxon>Pseudomonadota</taxon>
        <taxon>Betaproteobacteria</taxon>
        <taxon>Burkholderiales</taxon>
        <taxon>Oxalobacteraceae</taxon>
        <taxon>Telluria group</taxon>
        <taxon>Massilia</taxon>
    </lineage>
</organism>
<dbReference type="RefSeq" id="WP_109344746.1">
    <property type="nucleotide sequence ID" value="NZ_CP029343.1"/>
</dbReference>
<dbReference type="KEGG" id="mtim:DIR46_07870"/>
<dbReference type="OrthoDB" id="8560797at2"/>
<evidence type="ECO:0000259" key="1">
    <source>
        <dbReference type="Pfam" id="PF01052"/>
    </source>
</evidence>
<gene>
    <name evidence="2" type="ORF">DIR46_07870</name>
</gene>
<accession>A0A2S2DG89</accession>